<dbReference type="Proteomes" id="UP001418796">
    <property type="component" value="Unassembled WGS sequence"/>
</dbReference>
<protein>
    <submittedName>
        <fullName evidence="4">TetR/AcrR family transcriptional regulator</fullName>
    </submittedName>
</protein>
<feature type="DNA-binding region" description="H-T-H motif" evidence="2">
    <location>
        <begin position="25"/>
        <end position="44"/>
    </location>
</feature>
<evidence type="ECO:0000313" key="4">
    <source>
        <dbReference type="EMBL" id="MEN0641923.1"/>
    </source>
</evidence>
<dbReference type="EMBL" id="JBCITK010000001">
    <property type="protein sequence ID" value="MEN0641923.1"/>
    <property type="molecule type" value="Genomic_DNA"/>
</dbReference>
<organism evidence="4 5">
    <name type="scientific">Alkalicoccobacillus gibsonii</name>
    <dbReference type="NCBI Taxonomy" id="79881"/>
    <lineage>
        <taxon>Bacteria</taxon>
        <taxon>Bacillati</taxon>
        <taxon>Bacillota</taxon>
        <taxon>Bacilli</taxon>
        <taxon>Bacillales</taxon>
        <taxon>Bacillaceae</taxon>
        <taxon>Alkalicoccobacillus</taxon>
    </lineage>
</organism>
<name>A0ABU9VDL6_9BACI</name>
<dbReference type="InterPro" id="IPR036271">
    <property type="entry name" value="Tet_transcr_reg_TetR-rel_C_sf"/>
</dbReference>
<sequence length="168" mass="19612">MSKKREALLTSAERLFYENGFHSIGIKRVHEEADVSLMTLYNHFQSKEELILEVLKKREERYFELLETNSPTILSIATAHLDWLQSHQNGCLFLRAKEEFPEKNHLIYQYVINHKNHLISFVEGCGYSAKESFRLALLLEGATAMSEIHDTNEVREETLSMIRTLLQK</sequence>
<reference evidence="4 5" key="1">
    <citation type="submission" date="2024-03" db="EMBL/GenBank/DDBJ databases">
        <title>Bacilli Hybrid Assemblies.</title>
        <authorList>
            <person name="Kovac J."/>
        </authorList>
    </citation>
    <scope>NUCLEOTIDE SEQUENCE [LARGE SCALE GENOMIC DNA]</scope>
    <source>
        <strain evidence="4 5">FSL R7-0666</strain>
    </source>
</reference>
<dbReference type="Gene3D" id="1.10.357.10">
    <property type="entry name" value="Tetracycline Repressor, domain 2"/>
    <property type="match status" value="1"/>
</dbReference>
<evidence type="ECO:0000256" key="2">
    <source>
        <dbReference type="PROSITE-ProRule" id="PRU00335"/>
    </source>
</evidence>
<dbReference type="RefSeq" id="WP_343129094.1">
    <property type="nucleotide sequence ID" value="NZ_JBCITK010000001.1"/>
</dbReference>
<dbReference type="InterPro" id="IPR009057">
    <property type="entry name" value="Homeodomain-like_sf"/>
</dbReference>
<dbReference type="PANTHER" id="PTHR30055">
    <property type="entry name" value="HTH-TYPE TRANSCRIPTIONAL REGULATOR RUTR"/>
    <property type="match status" value="1"/>
</dbReference>
<dbReference type="InterPro" id="IPR001647">
    <property type="entry name" value="HTH_TetR"/>
</dbReference>
<dbReference type="SUPFAM" id="SSF46689">
    <property type="entry name" value="Homeodomain-like"/>
    <property type="match status" value="1"/>
</dbReference>
<evidence type="ECO:0000256" key="1">
    <source>
        <dbReference type="ARBA" id="ARBA00023125"/>
    </source>
</evidence>
<accession>A0ABU9VDL6</accession>
<feature type="domain" description="HTH tetR-type" evidence="3">
    <location>
        <begin position="2"/>
        <end position="62"/>
    </location>
</feature>
<proteinExistence type="predicted"/>
<dbReference type="PRINTS" id="PR00455">
    <property type="entry name" value="HTHTETR"/>
</dbReference>
<evidence type="ECO:0000259" key="3">
    <source>
        <dbReference type="PROSITE" id="PS50977"/>
    </source>
</evidence>
<keyword evidence="5" id="KW-1185">Reference proteome</keyword>
<dbReference type="Pfam" id="PF00440">
    <property type="entry name" value="TetR_N"/>
    <property type="match status" value="1"/>
</dbReference>
<gene>
    <name evidence="4" type="ORF">MKY91_01955</name>
</gene>
<evidence type="ECO:0000313" key="5">
    <source>
        <dbReference type="Proteomes" id="UP001418796"/>
    </source>
</evidence>
<keyword evidence="1 2" id="KW-0238">DNA-binding</keyword>
<dbReference type="SUPFAM" id="SSF48498">
    <property type="entry name" value="Tetracyclin repressor-like, C-terminal domain"/>
    <property type="match status" value="1"/>
</dbReference>
<comment type="caution">
    <text evidence="4">The sequence shown here is derived from an EMBL/GenBank/DDBJ whole genome shotgun (WGS) entry which is preliminary data.</text>
</comment>
<dbReference type="InterPro" id="IPR050109">
    <property type="entry name" value="HTH-type_TetR-like_transc_reg"/>
</dbReference>
<dbReference type="PROSITE" id="PS50977">
    <property type="entry name" value="HTH_TETR_2"/>
    <property type="match status" value="1"/>
</dbReference>
<dbReference type="PANTHER" id="PTHR30055:SF200">
    <property type="entry name" value="HTH-TYPE TRANSCRIPTIONAL REPRESSOR BDCR"/>
    <property type="match status" value="1"/>
</dbReference>